<dbReference type="STRING" id="5539.A0A3E2H9C5"/>
<proteinExistence type="predicted"/>
<comment type="caution">
    <text evidence="2">The sequence shown here is derived from an EMBL/GenBank/DDBJ whole genome shotgun (WGS) entry which is preliminary data.</text>
</comment>
<evidence type="ECO:0000313" key="2">
    <source>
        <dbReference type="EMBL" id="RFU30046.1"/>
    </source>
</evidence>
<feature type="compositionally biased region" description="Polar residues" evidence="1">
    <location>
        <begin position="70"/>
        <end position="102"/>
    </location>
</feature>
<evidence type="ECO:0000313" key="3">
    <source>
        <dbReference type="Proteomes" id="UP000258309"/>
    </source>
</evidence>
<feature type="region of interest" description="Disordered" evidence="1">
    <location>
        <begin position="247"/>
        <end position="266"/>
    </location>
</feature>
<dbReference type="PANTHER" id="PTHR22705:SF0">
    <property type="entry name" value="ZZ-TYPE ZINC FINGER-CONTAINING PROTEIN 3"/>
    <property type="match status" value="1"/>
</dbReference>
<accession>A0A3E2H9C5</accession>
<gene>
    <name evidence="2" type="ORF">B7463_g6281</name>
</gene>
<dbReference type="OrthoDB" id="20473at2759"/>
<name>A0A3E2H9C5_SCYLI</name>
<feature type="non-terminal residue" evidence="2">
    <location>
        <position position="302"/>
    </location>
</feature>
<dbReference type="InterPro" id="IPR037830">
    <property type="entry name" value="ZZZ3"/>
</dbReference>
<dbReference type="Proteomes" id="UP000258309">
    <property type="component" value="Unassembled WGS sequence"/>
</dbReference>
<organism evidence="2 3">
    <name type="scientific">Scytalidium lignicola</name>
    <name type="common">Hyphomycete</name>
    <dbReference type="NCBI Taxonomy" id="5539"/>
    <lineage>
        <taxon>Eukaryota</taxon>
        <taxon>Fungi</taxon>
        <taxon>Dikarya</taxon>
        <taxon>Ascomycota</taxon>
        <taxon>Pezizomycotina</taxon>
        <taxon>Leotiomycetes</taxon>
        <taxon>Leotiomycetes incertae sedis</taxon>
        <taxon>Scytalidium</taxon>
    </lineage>
</organism>
<feature type="region of interest" description="Disordered" evidence="1">
    <location>
        <begin position="1"/>
        <end position="103"/>
    </location>
</feature>
<evidence type="ECO:0000256" key="1">
    <source>
        <dbReference type="SAM" id="MobiDB-lite"/>
    </source>
</evidence>
<dbReference type="EMBL" id="NCSJ02000110">
    <property type="protein sequence ID" value="RFU30046.1"/>
    <property type="molecule type" value="Genomic_DNA"/>
</dbReference>
<feature type="compositionally biased region" description="Acidic residues" evidence="1">
    <location>
        <begin position="177"/>
        <end position="189"/>
    </location>
</feature>
<dbReference type="PANTHER" id="PTHR22705">
    <property type="entry name" value="ZINC FINGER, ZZ DOMAIN CONTAINING 3"/>
    <property type="match status" value="1"/>
</dbReference>
<reference evidence="2 3" key="1">
    <citation type="submission" date="2018-05" db="EMBL/GenBank/DDBJ databases">
        <title>Draft genome sequence of Scytalidium lignicola DSM 105466, a ubiquitous saprotrophic fungus.</title>
        <authorList>
            <person name="Buettner E."/>
            <person name="Gebauer A.M."/>
            <person name="Hofrichter M."/>
            <person name="Liers C."/>
            <person name="Kellner H."/>
        </authorList>
    </citation>
    <scope>NUCLEOTIDE SEQUENCE [LARGE SCALE GENOMIC DNA]</scope>
    <source>
        <strain evidence="2 3">DSM 105466</strain>
    </source>
</reference>
<sequence>MPALTVNTTPPATTGTPTATGAATTTPPNDRSNTNSHSRSSSPVRPPYSPITPTLGPARLATAASTSTSPRTQDGASSATAATNTQPTRIYTHSQPNQTSMPQPAPERIAFGSNPDALALKSAISILQIQQRKAVGDIQNLQRIKERAMEDPEGFAKALAAGKVKIRSDPLFAPSGMDEEEDEDGEDGEAYSNGNEDARIPGTSTARTEDTAAAWPVIPTPQNVVRCPPINWTQYAVVGDSLDKLHADQQARPTDGVPAKPGPDGSLLVFGEGPRRLSEVVVAAPYTPGKDRIEKSKKGGKR</sequence>
<protein>
    <submittedName>
        <fullName evidence="2">Uncharacterized protein</fullName>
    </submittedName>
</protein>
<feature type="non-terminal residue" evidence="2">
    <location>
        <position position="1"/>
    </location>
</feature>
<feature type="region of interest" description="Disordered" evidence="1">
    <location>
        <begin position="169"/>
        <end position="209"/>
    </location>
</feature>
<dbReference type="AlphaFoldDB" id="A0A3E2H9C5"/>
<keyword evidence="3" id="KW-1185">Reference proteome</keyword>
<feature type="compositionally biased region" description="Low complexity" evidence="1">
    <location>
        <begin position="8"/>
        <end position="43"/>
    </location>
</feature>
<dbReference type="OMA" id="INWAKYQ"/>